<dbReference type="AlphaFoldDB" id="A0A2W1NSG2"/>
<accession>A0A2W1NSG2</accession>
<name>A0A2W1NSG2_PAEXE</name>
<dbReference type="Gene3D" id="3.40.720.10">
    <property type="entry name" value="Alkaline Phosphatase, subunit A"/>
    <property type="match status" value="1"/>
</dbReference>
<comment type="caution">
    <text evidence="2">The sequence shown here is derived from an EMBL/GenBank/DDBJ whole genome shotgun (WGS) entry which is preliminary data.</text>
</comment>
<feature type="transmembrane region" description="Helical" evidence="1">
    <location>
        <begin position="6"/>
        <end position="24"/>
    </location>
</feature>
<keyword evidence="1" id="KW-0472">Membrane</keyword>
<keyword evidence="1" id="KW-1133">Transmembrane helix</keyword>
<evidence type="ECO:0000313" key="3">
    <source>
        <dbReference type="Proteomes" id="UP000214746"/>
    </source>
</evidence>
<protein>
    <submittedName>
        <fullName evidence="2">Alkaline phosphatase family protein</fullName>
    </submittedName>
</protein>
<dbReference type="SUPFAM" id="SSF53649">
    <property type="entry name" value="Alkaline phosphatase-like"/>
    <property type="match status" value="1"/>
</dbReference>
<dbReference type="InterPro" id="IPR017850">
    <property type="entry name" value="Alkaline_phosphatase_core_sf"/>
</dbReference>
<evidence type="ECO:0000313" key="2">
    <source>
        <dbReference type="EMBL" id="PZE21723.1"/>
    </source>
</evidence>
<keyword evidence="1" id="KW-0812">Transmembrane</keyword>
<proteinExistence type="predicted"/>
<dbReference type="RefSeq" id="WP_089198864.1">
    <property type="nucleotide sequence ID" value="NZ_NHRJ02000002.1"/>
</dbReference>
<gene>
    <name evidence="2" type="ORF">CBW46_004710</name>
</gene>
<evidence type="ECO:0000256" key="1">
    <source>
        <dbReference type="SAM" id="Phobius"/>
    </source>
</evidence>
<reference evidence="2" key="1">
    <citation type="submission" date="2018-06" db="EMBL/GenBank/DDBJ databases">
        <title>Paenibacillus xerothermodurans sp. nov. an extremely dry heat resistant spore forming bacterium isolated from the soil of Cape Canaveral, Florida.</title>
        <authorList>
            <person name="Seuylemezian A."/>
            <person name="Kaur N."/>
            <person name="Patil P."/>
            <person name="Patil P."/>
            <person name="Mayilraj S."/>
            <person name="Vaishampayan P."/>
        </authorList>
    </citation>
    <scope>NUCLEOTIDE SEQUENCE [LARGE SCALE GENOMIC DNA]</scope>
    <source>
        <strain evidence="2">ATCC 27380</strain>
    </source>
</reference>
<dbReference type="Proteomes" id="UP000214746">
    <property type="component" value="Unassembled WGS sequence"/>
</dbReference>
<dbReference type="EMBL" id="NHRJ02000002">
    <property type="protein sequence ID" value="PZE21723.1"/>
    <property type="molecule type" value="Genomic_DNA"/>
</dbReference>
<dbReference type="InterPro" id="IPR002591">
    <property type="entry name" value="Phosphodiest/P_Trfase"/>
</dbReference>
<dbReference type="OrthoDB" id="2381338at2"/>
<sequence>MDFIIGLVWAIVALVLVLVGLIVFRRRRRPPGRDLARVKSSSGSTKKVILIVVDSLLANSLQDGIRQNRLPTFKYLIDHGQYYTGFVSSFPTMSVTIDSTLLTGTHPDRHHVPGLIWYCAEKQQLINYGTGPMEILHQGLNTVLLSSLVDLNQRQLSKNTPTIYEDLSQMGLTSGSINGMIYRGAAEHKMYFPAWLSGFTALPEKLTVKAPDFFAFGSFSNPLRGIVDLADGFTVRLGLNSKFSAATAEYLIRHNKLPDFLYIYLPDIDKPLHNNGPSDLTYVEQADGQLHNLLQAFGSPEQAKQQAIFVVMGDSGVAAIVSGPERAMIDLSAQLSGYKVLRTGEKVSDDTELVLAVNETMAYVYKLKARQSFREVADVIRQDDRIDLIAWQEKGWIHVLTAAPQLEMKYQRGGSLTDRYGQAWTIEGDPAALDITVMGDQLEYGNYPDGLERLRAALYSHAGDPMVVTAKPGHELTDRYSPKHYGGGAHGSLHRAETDLPLIVYGTERKPNTNRMVDLKSYLLSLITEQKTS</sequence>
<dbReference type="Pfam" id="PF01663">
    <property type="entry name" value="Phosphodiest"/>
    <property type="match status" value="1"/>
</dbReference>
<keyword evidence="3" id="KW-1185">Reference proteome</keyword>
<organism evidence="2 3">
    <name type="scientific">Paenibacillus xerothermodurans</name>
    <dbReference type="NCBI Taxonomy" id="1977292"/>
    <lineage>
        <taxon>Bacteria</taxon>
        <taxon>Bacillati</taxon>
        <taxon>Bacillota</taxon>
        <taxon>Bacilli</taxon>
        <taxon>Bacillales</taxon>
        <taxon>Paenibacillaceae</taxon>
        <taxon>Paenibacillus</taxon>
    </lineage>
</organism>